<name>A0AA37Q3V7_9BACT</name>
<dbReference type="RefSeq" id="WP_284348590.1">
    <property type="nucleotide sequence ID" value="NZ_BRXS01000001.1"/>
</dbReference>
<dbReference type="PANTHER" id="PTHR42776:SF13">
    <property type="entry name" value="DIPEPTIDYL-PEPTIDASE 5"/>
    <property type="match status" value="1"/>
</dbReference>
<evidence type="ECO:0000259" key="7">
    <source>
        <dbReference type="Pfam" id="PF00326"/>
    </source>
</evidence>
<evidence type="ECO:0000313" key="10">
    <source>
        <dbReference type="Proteomes" id="UP001161325"/>
    </source>
</evidence>
<dbReference type="InterPro" id="IPR011659">
    <property type="entry name" value="WD40"/>
</dbReference>
<dbReference type="Pfam" id="PF07676">
    <property type="entry name" value="PD40"/>
    <property type="match status" value="1"/>
</dbReference>
<dbReference type="Proteomes" id="UP001161325">
    <property type="component" value="Unassembled WGS sequence"/>
</dbReference>
<dbReference type="InterPro" id="IPR001375">
    <property type="entry name" value="Peptidase_S9_cat"/>
</dbReference>
<dbReference type="Pfam" id="PF00930">
    <property type="entry name" value="DPPIV_N"/>
    <property type="match status" value="1"/>
</dbReference>
<feature type="chain" id="PRO_5041443317" evidence="6">
    <location>
        <begin position="24"/>
        <end position="717"/>
    </location>
</feature>
<comment type="caution">
    <text evidence="9">The sequence shown here is derived from an EMBL/GenBank/DDBJ whole genome shotgun (WGS) entry which is preliminary data.</text>
</comment>
<feature type="signal peptide" evidence="6">
    <location>
        <begin position="1"/>
        <end position="23"/>
    </location>
</feature>
<accession>A0AA37Q3V7</accession>
<dbReference type="FunFam" id="3.40.50.1820:FF:000028">
    <property type="entry name" value="S9 family peptidase"/>
    <property type="match status" value="1"/>
</dbReference>
<dbReference type="SUPFAM" id="SSF53474">
    <property type="entry name" value="alpha/beta-Hydrolases"/>
    <property type="match status" value="1"/>
</dbReference>
<organism evidence="9 10">
    <name type="scientific">Roseisolibacter agri</name>
    <dbReference type="NCBI Taxonomy" id="2014610"/>
    <lineage>
        <taxon>Bacteria</taxon>
        <taxon>Pseudomonadati</taxon>
        <taxon>Gemmatimonadota</taxon>
        <taxon>Gemmatimonadia</taxon>
        <taxon>Gemmatimonadales</taxon>
        <taxon>Gemmatimonadaceae</taxon>
        <taxon>Roseisolibacter</taxon>
    </lineage>
</organism>
<keyword evidence="3 6" id="KW-0732">Signal</keyword>
<evidence type="ECO:0000313" key="9">
    <source>
        <dbReference type="EMBL" id="GLC24142.1"/>
    </source>
</evidence>
<dbReference type="AlphaFoldDB" id="A0AA37Q3V7"/>
<evidence type="ECO:0000256" key="1">
    <source>
        <dbReference type="ARBA" id="ARBA00010040"/>
    </source>
</evidence>
<dbReference type="PANTHER" id="PTHR42776">
    <property type="entry name" value="SERINE PEPTIDASE S9 FAMILY MEMBER"/>
    <property type="match status" value="1"/>
</dbReference>
<comment type="similarity">
    <text evidence="1">Belongs to the peptidase S9C family.</text>
</comment>
<evidence type="ECO:0000259" key="8">
    <source>
        <dbReference type="Pfam" id="PF00930"/>
    </source>
</evidence>
<protein>
    <submittedName>
        <fullName evidence="9">Prolyl oligopeptidase</fullName>
    </submittedName>
</protein>
<dbReference type="Pfam" id="PF00326">
    <property type="entry name" value="Peptidase_S9"/>
    <property type="match status" value="1"/>
</dbReference>
<dbReference type="SUPFAM" id="SSF82171">
    <property type="entry name" value="DPP6 N-terminal domain-like"/>
    <property type="match status" value="1"/>
</dbReference>
<dbReference type="GO" id="GO:0004252">
    <property type="term" value="F:serine-type endopeptidase activity"/>
    <property type="evidence" value="ECO:0007669"/>
    <property type="project" value="TreeGrafter"/>
</dbReference>
<dbReference type="InterPro" id="IPR011042">
    <property type="entry name" value="6-blade_b-propeller_TolB-like"/>
</dbReference>
<dbReference type="EMBL" id="BRXS01000001">
    <property type="protein sequence ID" value="GLC24142.1"/>
    <property type="molecule type" value="Genomic_DNA"/>
</dbReference>
<evidence type="ECO:0000256" key="2">
    <source>
        <dbReference type="ARBA" id="ARBA00022670"/>
    </source>
</evidence>
<dbReference type="GO" id="GO:0006508">
    <property type="term" value="P:proteolysis"/>
    <property type="evidence" value="ECO:0007669"/>
    <property type="project" value="UniProtKB-KW"/>
</dbReference>
<keyword evidence="4" id="KW-0378">Hydrolase</keyword>
<feature type="domain" description="Peptidase S9 prolyl oligopeptidase catalytic" evidence="7">
    <location>
        <begin position="496"/>
        <end position="708"/>
    </location>
</feature>
<dbReference type="InterPro" id="IPR002469">
    <property type="entry name" value="Peptidase_S9B_N"/>
</dbReference>
<evidence type="ECO:0000256" key="5">
    <source>
        <dbReference type="ARBA" id="ARBA00022825"/>
    </source>
</evidence>
<gene>
    <name evidence="9" type="ORF">rosag_06550</name>
</gene>
<keyword evidence="10" id="KW-1185">Reference proteome</keyword>
<keyword evidence="5" id="KW-0720">Serine protease</keyword>
<dbReference type="InterPro" id="IPR029058">
    <property type="entry name" value="AB_hydrolase_fold"/>
</dbReference>
<dbReference type="Gene3D" id="3.40.50.1820">
    <property type="entry name" value="alpha/beta hydrolase"/>
    <property type="match status" value="1"/>
</dbReference>
<evidence type="ECO:0000256" key="6">
    <source>
        <dbReference type="SAM" id="SignalP"/>
    </source>
</evidence>
<reference evidence="9" key="1">
    <citation type="submission" date="2022-08" db="EMBL/GenBank/DDBJ databases">
        <title>Draft genome sequencing of Roseisolibacter agri AW1220.</title>
        <authorList>
            <person name="Tobiishi Y."/>
            <person name="Tonouchi A."/>
        </authorList>
    </citation>
    <scope>NUCLEOTIDE SEQUENCE</scope>
    <source>
        <strain evidence="9">AW1220</strain>
    </source>
</reference>
<proteinExistence type="inferred from homology"/>
<evidence type="ECO:0000256" key="3">
    <source>
        <dbReference type="ARBA" id="ARBA00022729"/>
    </source>
</evidence>
<sequence length="717" mass="78494">MSQPLLRARRVACALATLSALPAARPAALLAQGATAQGAARRPMTFADFAAVQAVSDPQLSPDGRHVLYAVRTTDVAGNRRTTTTYLAETAGDHPAAIHDGAASEARWSPDGRWIAYVAGGQLWIRDVEGRTRRQVTRLNGGATGPVWSPTGGAIVFTSTVWPECTTGGNDDACNRQRDSVKAASKVQAYTADRLLYRHWTSVDAGTRNHLFAVAIDGQGNAGAPRDLVPGAGYDVPPGPFGGSEGYAVSPDGQEVAFSAKAPTRDEAWSTDVNLYVVPMAGGAPTVLTAANAGADQNPVYTPDGKHIAYASQRRAKFESDRWRLMLLDRATRQSRELLTGWDRNADAYVFAPDMSAAWVTTGDRGRDKLFRVALRDGRAAGAPQLVIGDHNNVAFSFSRDRGTVAWLRDAANRPAEVYVASTAGAKVEPRQLTQYNVGLVSQLALAPAEDFWFRGADGDSVHGFVVRPPNWQAGRKYPGILLIHGGPQGAWLDQWHGRWNYNMLAAPGFALIVVNPRGSTGYGQRFVDQVTGDWGGRAYTDLMRGMDAALAKHPWIDRTRMGATGGSYGGYMTNWIATHAPEKFRALATHAGIWNLENMYGATEEIWFTEWEMGGPYWDPKAMQSQYRRWSPHLGAARLKTPQLVLHGEIDYRVPYYEGVSLFTALQRQNVPSRLVVFPDEGHWIGKPQNQQLWWKEMQGWFTKYLQPADAPRTAM</sequence>
<dbReference type="Gene3D" id="2.120.10.30">
    <property type="entry name" value="TolB, C-terminal domain"/>
    <property type="match status" value="3"/>
</dbReference>
<evidence type="ECO:0000256" key="4">
    <source>
        <dbReference type="ARBA" id="ARBA00022801"/>
    </source>
</evidence>
<keyword evidence="2" id="KW-0645">Protease</keyword>
<feature type="domain" description="Dipeptidylpeptidase IV N-terminal" evidence="8">
    <location>
        <begin position="62"/>
        <end position="138"/>
    </location>
</feature>